<evidence type="ECO:0000313" key="7">
    <source>
        <dbReference type="Proteomes" id="UP000233248"/>
    </source>
</evidence>
<dbReference type="EMBL" id="NXIF01000023">
    <property type="protein sequence ID" value="PKI81095.1"/>
    <property type="molecule type" value="Genomic_DNA"/>
</dbReference>
<dbReference type="PANTHER" id="PTHR30026:SF20">
    <property type="entry name" value="OUTER MEMBRANE PROTEIN TOLC"/>
    <property type="match status" value="1"/>
</dbReference>
<dbReference type="OrthoDB" id="5349191at2"/>
<keyword evidence="3" id="KW-0812">Transmembrane</keyword>
<evidence type="ECO:0000256" key="2">
    <source>
        <dbReference type="ARBA" id="ARBA00022452"/>
    </source>
</evidence>
<proteinExistence type="predicted"/>
<reference evidence="6 7" key="1">
    <citation type="submission" date="2017-09" db="EMBL/GenBank/DDBJ databases">
        <title>Genomics of the genus Arcobacter.</title>
        <authorList>
            <person name="Perez-Cataluna A."/>
            <person name="Figueras M.J."/>
            <person name="Salas-Masso N."/>
        </authorList>
    </citation>
    <scope>NUCLEOTIDE SEQUENCE [LARGE SCALE GENOMIC DNA]</scope>
    <source>
        <strain evidence="6 7">DSM 18005</strain>
    </source>
</reference>
<sequence length="443" mass="51815">MKQKIFLVLFMFVLFSKLFAQEIENRIDLKSLFLLCLNETKQKSIKDNNLIVQNKSFLIDNQRLVNGLYSQSNYNSLVVLLQLLYTNNHILKTKQSKYLLNSAIYEKEEGLKDAVLYAISKLYFKILNYEKQLELNTKRTEILRDTIKLARKREALGIKIDEDLKALKVQLRNTSVDRIKIFEEKNKLKAQLETLVGRELENFNLKDYDLSSSEFTLHNESLVFFVNSKRKLRRVAGKLTKNYINDNVELYIIQALLDSKRQKAAQDDYTKELLRKSKTVDEVIKEHKKTTNNKPWSSEEFDKIIEEKLPLYKNAKVTLESKQNKNEVENLKLTIQNKKSKINKTIFENLENLVSNYKTINNSKISSTNAKRNYKFKKRVYEKGDISLDSLLSAQNSMLISTLNESSATYEYLQDIVAIFYNCGKIRAFAYDGLKYELENSVL</sequence>
<evidence type="ECO:0000256" key="3">
    <source>
        <dbReference type="ARBA" id="ARBA00022692"/>
    </source>
</evidence>
<evidence type="ECO:0000256" key="4">
    <source>
        <dbReference type="ARBA" id="ARBA00023136"/>
    </source>
</evidence>
<comment type="caution">
    <text evidence="6">The sequence shown here is derived from an EMBL/GenBank/DDBJ whole genome shotgun (WGS) entry which is preliminary data.</text>
</comment>
<dbReference type="GO" id="GO:0015562">
    <property type="term" value="F:efflux transmembrane transporter activity"/>
    <property type="evidence" value="ECO:0007669"/>
    <property type="project" value="InterPro"/>
</dbReference>
<dbReference type="GO" id="GO:1990281">
    <property type="term" value="C:efflux pump complex"/>
    <property type="evidence" value="ECO:0007669"/>
    <property type="project" value="TreeGrafter"/>
</dbReference>
<dbReference type="InterPro" id="IPR051906">
    <property type="entry name" value="TolC-like"/>
</dbReference>
<dbReference type="Gene3D" id="1.20.1600.10">
    <property type="entry name" value="Outer membrane efflux proteins (OEP)"/>
    <property type="match status" value="2"/>
</dbReference>
<dbReference type="RefSeq" id="WP_101184494.1">
    <property type="nucleotide sequence ID" value="NZ_CP031218.1"/>
</dbReference>
<dbReference type="AlphaFoldDB" id="A0A2N1J3F4"/>
<evidence type="ECO:0000256" key="5">
    <source>
        <dbReference type="ARBA" id="ARBA00023237"/>
    </source>
</evidence>
<evidence type="ECO:0000256" key="1">
    <source>
        <dbReference type="ARBA" id="ARBA00004442"/>
    </source>
</evidence>
<keyword evidence="7" id="KW-1185">Reference proteome</keyword>
<accession>A0A2N1J3F4</accession>
<comment type="subcellular location">
    <subcellularLocation>
        <location evidence="1">Cell outer membrane</location>
    </subcellularLocation>
</comment>
<protein>
    <submittedName>
        <fullName evidence="6">Uncharacterized protein</fullName>
    </submittedName>
</protein>
<dbReference type="GO" id="GO:0009279">
    <property type="term" value="C:cell outer membrane"/>
    <property type="evidence" value="ECO:0007669"/>
    <property type="project" value="UniProtKB-SubCell"/>
</dbReference>
<dbReference type="PANTHER" id="PTHR30026">
    <property type="entry name" value="OUTER MEMBRANE PROTEIN TOLC"/>
    <property type="match status" value="1"/>
</dbReference>
<dbReference type="GO" id="GO:0015288">
    <property type="term" value="F:porin activity"/>
    <property type="evidence" value="ECO:0007669"/>
    <property type="project" value="TreeGrafter"/>
</dbReference>
<organism evidence="6 7">
    <name type="scientific">Malaciobacter halophilus</name>
    <dbReference type="NCBI Taxonomy" id="197482"/>
    <lineage>
        <taxon>Bacteria</taxon>
        <taxon>Pseudomonadati</taxon>
        <taxon>Campylobacterota</taxon>
        <taxon>Epsilonproteobacteria</taxon>
        <taxon>Campylobacterales</taxon>
        <taxon>Arcobacteraceae</taxon>
        <taxon>Malaciobacter</taxon>
    </lineage>
</organism>
<keyword evidence="5" id="KW-0998">Cell outer membrane</keyword>
<name>A0A2N1J3F4_9BACT</name>
<gene>
    <name evidence="6" type="ORF">CP960_05920</name>
</gene>
<dbReference type="KEGG" id="ahs:AHALO_0723"/>
<evidence type="ECO:0000313" key="6">
    <source>
        <dbReference type="EMBL" id="PKI81095.1"/>
    </source>
</evidence>
<keyword evidence="4" id="KW-0472">Membrane</keyword>
<dbReference type="Proteomes" id="UP000233248">
    <property type="component" value="Unassembled WGS sequence"/>
</dbReference>
<dbReference type="SUPFAM" id="SSF56954">
    <property type="entry name" value="Outer membrane efflux proteins (OEP)"/>
    <property type="match status" value="1"/>
</dbReference>
<keyword evidence="2" id="KW-1134">Transmembrane beta strand</keyword>